<feature type="transmembrane region" description="Helical" evidence="12">
    <location>
        <begin position="288"/>
        <end position="308"/>
    </location>
</feature>
<keyword evidence="8" id="KW-0675">Receptor</keyword>
<keyword evidence="10" id="KW-0807">Transducer</keyword>
<evidence type="ECO:0000256" key="12">
    <source>
        <dbReference type="SAM" id="Phobius"/>
    </source>
</evidence>
<dbReference type="InterPro" id="IPR017978">
    <property type="entry name" value="GPCR_3_C"/>
</dbReference>
<feature type="transmembrane region" description="Helical" evidence="12">
    <location>
        <begin position="256"/>
        <end position="276"/>
    </location>
</feature>
<keyword evidence="15" id="KW-1185">Reference proteome</keyword>
<evidence type="ECO:0000256" key="2">
    <source>
        <dbReference type="ARBA" id="ARBA00007242"/>
    </source>
</evidence>
<comment type="subcellular location">
    <subcellularLocation>
        <location evidence="1">Cell membrane</location>
        <topology evidence="1">Multi-pass membrane protein</topology>
    </subcellularLocation>
</comment>
<evidence type="ECO:0000256" key="8">
    <source>
        <dbReference type="ARBA" id="ARBA00023170"/>
    </source>
</evidence>
<dbReference type="PANTHER" id="PTHR32546">
    <property type="entry name" value="G-PROTEIN COUPLED RECEPTOR 158-RELATED"/>
    <property type="match status" value="1"/>
</dbReference>
<keyword evidence="7 12" id="KW-0472">Membrane</keyword>
<accession>A0A7E4VVT9</accession>
<keyword evidence="6" id="KW-0297">G-protein coupled receptor</keyword>
<dbReference type="InterPro" id="IPR043458">
    <property type="entry name" value="GPR158/179"/>
</dbReference>
<dbReference type="AlphaFoldDB" id="A0A7E4VVT9"/>
<evidence type="ECO:0000256" key="1">
    <source>
        <dbReference type="ARBA" id="ARBA00004651"/>
    </source>
</evidence>
<evidence type="ECO:0000256" key="9">
    <source>
        <dbReference type="ARBA" id="ARBA00023180"/>
    </source>
</evidence>
<protein>
    <submittedName>
        <fullName evidence="16">G_PROTEIN_RECEP_F3_4 domain-containing protein</fullName>
    </submittedName>
</protein>
<evidence type="ECO:0000256" key="4">
    <source>
        <dbReference type="ARBA" id="ARBA00022692"/>
    </source>
</evidence>
<dbReference type="PANTHER" id="PTHR32546:SF26">
    <property type="entry name" value="SMOG, ISOFORM D"/>
    <property type="match status" value="1"/>
</dbReference>
<reference evidence="15" key="1">
    <citation type="journal article" date="2013" name="Genetics">
        <title>The draft genome and transcriptome of Panagrellus redivivus are shaped by the harsh demands of a free-living lifestyle.</title>
        <authorList>
            <person name="Srinivasan J."/>
            <person name="Dillman A.R."/>
            <person name="Macchietto M.G."/>
            <person name="Heikkinen L."/>
            <person name="Lakso M."/>
            <person name="Fracchia K.M."/>
            <person name="Antoshechkin I."/>
            <person name="Mortazavi A."/>
            <person name="Wong G."/>
            <person name="Sternberg P.W."/>
        </authorList>
    </citation>
    <scope>NUCLEOTIDE SEQUENCE [LARGE SCALE GENOMIC DNA]</scope>
    <source>
        <strain evidence="15">MT8872</strain>
    </source>
</reference>
<feature type="chain" id="PRO_5028953885" evidence="13">
    <location>
        <begin position="39"/>
        <end position="606"/>
    </location>
</feature>
<feature type="transmembrane region" description="Helical" evidence="12">
    <location>
        <begin position="402"/>
        <end position="420"/>
    </location>
</feature>
<feature type="domain" description="G-protein coupled receptors family 3 profile" evidence="14">
    <location>
        <begin position="219"/>
        <end position="456"/>
    </location>
</feature>
<evidence type="ECO:0000256" key="5">
    <source>
        <dbReference type="ARBA" id="ARBA00022989"/>
    </source>
</evidence>
<feature type="transmembrane region" description="Helical" evidence="12">
    <location>
        <begin position="329"/>
        <end position="350"/>
    </location>
</feature>
<name>A0A7E4VVT9_PANRE</name>
<keyword evidence="13" id="KW-0732">Signal</keyword>
<feature type="signal peptide" evidence="13">
    <location>
        <begin position="1"/>
        <end position="38"/>
    </location>
</feature>
<feature type="transmembrane region" description="Helical" evidence="12">
    <location>
        <begin position="223"/>
        <end position="244"/>
    </location>
</feature>
<keyword evidence="4 12" id="KW-0812">Transmembrane</keyword>
<evidence type="ECO:0000256" key="13">
    <source>
        <dbReference type="SAM" id="SignalP"/>
    </source>
</evidence>
<comment type="similarity">
    <text evidence="2">Belongs to the G-protein coupled receptor 3 family.</text>
</comment>
<evidence type="ECO:0000256" key="10">
    <source>
        <dbReference type="ARBA" id="ARBA00023224"/>
    </source>
</evidence>
<evidence type="ECO:0000256" key="3">
    <source>
        <dbReference type="ARBA" id="ARBA00022475"/>
    </source>
</evidence>
<sequence>MASHFAVMRPKWRWHPQSVAACLLLMALLSISTITASASNVSTAITTETFEELLMELESTAHCNRTVRGALVHKLINDSMSQNKFDKMTLFLLTILNTAPYIANVKNNPLHVTVTSQPPIPTPKKPKEAAFALQLVCKDPSKHQYHLHPHDAVWTPIAVYYTPSPDSYMVVRLPPIDLDVCAFSDCLDSKCSWTMHGQTRVWARSCCDDQSKLCRHDWSVLRILFYVLAAFLAIVSFIMIPVVVRERRRQQQESRGWALIELFFVGAALLYLIPLLDYPNADSTCIAAVWMRQIGFTLFYGSIVLKIYRNLQEYRVRKAHHVIVREQDMLKYLLGLMALTIIGLVAWSLGSYKNQNLWSAQWPQCPMEKWSIMWAAYELAFLLYGLRLCYKARSSHWNERNQFTAAVVIEAVVTLTVNVVRYSLRHSGSRDLLMLITAIQIFATISINIFIIIMPKFISVGGESNRRTLTMSGAGNSGRAHPSLAKLRDNLINGTIDFAEVPIIDMNPEDIRAELKRVYTQLRMYKLKNLYQDNPHISKRKGGKKTSDKTTKNRRISIPPTSSSPKIRRVDEEEEKSDLTVESAPHNIYLSTNKIQLESADQSVRV</sequence>
<feature type="transmembrane region" description="Helical" evidence="12">
    <location>
        <begin position="432"/>
        <end position="458"/>
    </location>
</feature>
<dbReference type="GO" id="GO:0005886">
    <property type="term" value="C:plasma membrane"/>
    <property type="evidence" value="ECO:0007669"/>
    <property type="project" value="UniProtKB-SubCell"/>
</dbReference>
<evidence type="ECO:0000259" key="14">
    <source>
        <dbReference type="Pfam" id="PF00003"/>
    </source>
</evidence>
<evidence type="ECO:0000256" key="6">
    <source>
        <dbReference type="ARBA" id="ARBA00023040"/>
    </source>
</evidence>
<dbReference type="Pfam" id="PF00003">
    <property type="entry name" value="7tm_3"/>
    <property type="match status" value="1"/>
</dbReference>
<dbReference type="WBParaSite" id="Pan_g3704.t1">
    <property type="protein sequence ID" value="Pan_g3704.t1"/>
    <property type="gene ID" value="Pan_g3704"/>
</dbReference>
<dbReference type="GO" id="GO:0004930">
    <property type="term" value="F:G protein-coupled receptor activity"/>
    <property type="evidence" value="ECO:0007669"/>
    <property type="project" value="UniProtKB-KW"/>
</dbReference>
<feature type="region of interest" description="Disordered" evidence="11">
    <location>
        <begin position="534"/>
        <end position="582"/>
    </location>
</feature>
<evidence type="ECO:0000256" key="11">
    <source>
        <dbReference type="SAM" id="MobiDB-lite"/>
    </source>
</evidence>
<reference evidence="16" key="2">
    <citation type="submission" date="2020-10" db="UniProtKB">
        <authorList>
            <consortium name="WormBaseParasite"/>
        </authorList>
    </citation>
    <scope>IDENTIFICATION</scope>
</reference>
<keyword evidence="5 12" id="KW-1133">Transmembrane helix</keyword>
<organism evidence="15 16">
    <name type="scientific">Panagrellus redivivus</name>
    <name type="common">Microworm</name>
    <dbReference type="NCBI Taxonomy" id="6233"/>
    <lineage>
        <taxon>Eukaryota</taxon>
        <taxon>Metazoa</taxon>
        <taxon>Ecdysozoa</taxon>
        <taxon>Nematoda</taxon>
        <taxon>Chromadorea</taxon>
        <taxon>Rhabditida</taxon>
        <taxon>Tylenchina</taxon>
        <taxon>Panagrolaimomorpha</taxon>
        <taxon>Panagrolaimoidea</taxon>
        <taxon>Panagrolaimidae</taxon>
        <taxon>Panagrellus</taxon>
    </lineage>
</organism>
<evidence type="ECO:0000313" key="16">
    <source>
        <dbReference type="WBParaSite" id="Pan_g3704.t1"/>
    </source>
</evidence>
<feature type="compositionally biased region" description="Low complexity" evidence="11">
    <location>
        <begin position="556"/>
        <end position="565"/>
    </location>
</feature>
<keyword evidence="3" id="KW-1003">Cell membrane</keyword>
<dbReference type="Proteomes" id="UP000492821">
    <property type="component" value="Unassembled WGS sequence"/>
</dbReference>
<evidence type="ECO:0000256" key="7">
    <source>
        <dbReference type="ARBA" id="ARBA00023136"/>
    </source>
</evidence>
<feature type="transmembrane region" description="Helical" evidence="12">
    <location>
        <begin position="370"/>
        <end position="390"/>
    </location>
</feature>
<keyword evidence="9" id="KW-0325">Glycoprotein</keyword>
<evidence type="ECO:0000313" key="15">
    <source>
        <dbReference type="Proteomes" id="UP000492821"/>
    </source>
</evidence>
<proteinExistence type="inferred from homology"/>